<evidence type="ECO:0000256" key="3">
    <source>
        <dbReference type="SAM" id="Phobius"/>
    </source>
</evidence>
<evidence type="ECO:0000313" key="6">
    <source>
        <dbReference type="EMBL" id="RUO23963.1"/>
    </source>
</evidence>
<feature type="domain" description="GGDEF" evidence="5">
    <location>
        <begin position="519"/>
        <end position="648"/>
    </location>
</feature>
<dbReference type="EC" id="2.7.7.65" evidence="2"/>
<protein>
    <recommendedName>
        <fullName evidence="2">diguanylate cyclase</fullName>
        <ecNumber evidence="2">2.7.7.65</ecNumber>
    </recommendedName>
</protein>
<evidence type="ECO:0000259" key="5">
    <source>
        <dbReference type="PROSITE" id="PS50887"/>
    </source>
</evidence>
<dbReference type="EMBL" id="PIPL01000003">
    <property type="protein sequence ID" value="RUO23963.1"/>
    <property type="molecule type" value="Genomic_DNA"/>
</dbReference>
<name>A0A432W3N2_9GAMM</name>
<evidence type="ECO:0000256" key="2">
    <source>
        <dbReference type="ARBA" id="ARBA00012528"/>
    </source>
</evidence>
<dbReference type="PANTHER" id="PTHR45138:SF2">
    <property type="entry name" value="DIGUANYLATE CYCLASE VDCA"/>
    <property type="match status" value="1"/>
</dbReference>
<dbReference type="Proteomes" id="UP000288293">
    <property type="component" value="Unassembled WGS sequence"/>
</dbReference>
<dbReference type="PROSITE" id="PS50887">
    <property type="entry name" value="GGDEF"/>
    <property type="match status" value="1"/>
</dbReference>
<dbReference type="FunFam" id="3.30.70.270:FF:000001">
    <property type="entry name" value="Diguanylate cyclase domain protein"/>
    <property type="match status" value="1"/>
</dbReference>
<dbReference type="InterPro" id="IPR000160">
    <property type="entry name" value="GGDEF_dom"/>
</dbReference>
<dbReference type="GO" id="GO:0005886">
    <property type="term" value="C:plasma membrane"/>
    <property type="evidence" value="ECO:0007669"/>
    <property type="project" value="TreeGrafter"/>
</dbReference>
<keyword evidence="3" id="KW-0472">Membrane</keyword>
<dbReference type="InterPro" id="IPR003660">
    <property type="entry name" value="HAMP_dom"/>
</dbReference>
<dbReference type="SMART" id="SM00267">
    <property type="entry name" value="GGDEF"/>
    <property type="match status" value="1"/>
</dbReference>
<dbReference type="AlphaFoldDB" id="A0A432W3N2"/>
<proteinExistence type="predicted"/>
<evidence type="ECO:0000313" key="7">
    <source>
        <dbReference type="Proteomes" id="UP000288293"/>
    </source>
</evidence>
<dbReference type="GO" id="GO:0007165">
    <property type="term" value="P:signal transduction"/>
    <property type="evidence" value="ECO:0007669"/>
    <property type="project" value="InterPro"/>
</dbReference>
<sequence>MLRRALNGNGYWITILATKRAERRRTALTRRLTTRLLVSISLWSTLLVFIITGISFWQTYTEAKSEQLSNMVNTTSQRIEREAKIFRIAEQNADILANAFLQRYQRKQGDTSLVQQYEDWFEETDPGVMRLRAAFYEGLATEQQYWQYLSAFAGPRNEAIDTELQSRIVIALETLAQYGPAWQHLVANTHISMPENVLLIYSQDSAWGLLASPTLDITAYAVVRSTLQSHNPEREPNWTGLYFDESAREWVITYQRPTDLQGRHLISASHDIYLTDVMERLVRSDRDGVSHMIFNQNRELIATPEDLSSSMQKKGIMSLDQLQNPIYEEVYQLLENNPPAHNTPVQILEKEASDNFVIATMIAGPEWWHVTIFPRQLIQQASMQTPLRVAVLSLTLLIMVLLVVYVFVNYRVSMPLRQLSNAANLVGQQRYQEVADGEHELTGKKSEIGLLARSFQDMAKRILEHQSTLERAVQARTAALASANQKLDAIAHMDGLTGILNRRAFDRDLELQLSRPAPVNCALLLADVDHFKAFNDNYGHQAGDHVLQDIASTLNKPDNVRVYRYGGEEIAILVDAETAEQAEKIAHQLCQRIEALNIEHQHSEHGLVTLSMGVTMLRPQDTAEATIERADKALYQAKSAGRNLIRSG</sequence>
<dbReference type="InterPro" id="IPR050469">
    <property type="entry name" value="Diguanylate_Cyclase"/>
</dbReference>
<comment type="caution">
    <text evidence="6">The sequence shown here is derived from an EMBL/GenBank/DDBJ whole genome shotgun (WGS) entry which is preliminary data.</text>
</comment>
<keyword evidence="7" id="KW-1185">Reference proteome</keyword>
<organism evidence="6 7">
    <name type="scientific">Aliidiomarina minuta</name>
    <dbReference type="NCBI Taxonomy" id="880057"/>
    <lineage>
        <taxon>Bacteria</taxon>
        <taxon>Pseudomonadati</taxon>
        <taxon>Pseudomonadota</taxon>
        <taxon>Gammaproteobacteria</taxon>
        <taxon>Alteromonadales</taxon>
        <taxon>Idiomarinaceae</taxon>
        <taxon>Aliidiomarina</taxon>
    </lineage>
</organism>
<accession>A0A432W3N2</accession>
<dbReference type="PROSITE" id="PS50885">
    <property type="entry name" value="HAMP"/>
    <property type="match status" value="1"/>
</dbReference>
<dbReference type="PANTHER" id="PTHR45138">
    <property type="entry name" value="REGULATORY COMPONENTS OF SENSORY TRANSDUCTION SYSTEM"/>
    <property type="match status" value="1"/>
</dbReference>
<evidence type="ECO:0000256" key="1">
    <source>
        <dbReference type="ARBA" id="ARBA00001946"/>
    </source>
</evidence>
<dbReference type="NCBIfam" id="TIGR00254">
    <property type="entry name" value="GGDEF"/>
    <property type="match status" value="1"/>
</dbReference>
<dbReference type="Pfam" id="PF00990">
    <property type="entry name" value="GGDEF"/>
    <property type="match status" value="1"/>
</dbReference>
<feature type="domain" description="HAMP" evidence="4">
    <location>
        <begin position="410"/>
        <end position="467"/>
    </location>
</feature>
<feature type="transmembrane region" description="Helical" evidence="3">
    <location>
        <begin position="32"/>
        <end position="57"/>
    </location>
</feature>
<keyword evidence="3" id="KW-1133">Transmembrane helix</keyword>
<dbReference type="Gene3D" id="6.10.340.10">
    <property type="match status" value="1"/>
</dbReference>
<reference evidence="6 7" key="1">
    <citation type="journal article" date="2011" name="Front. Microbiol.">
        <title>Genomic signatures of strain selection and enhancement in Bacillus atrophaeus var. globigii, a historical biowarfare simulant.</title>
        <authorList>
            <person name="Gibbons H.S."/>
            <person name="Broomall S.M."/>
            <person name="McNew L.A."/>
            <person name="Daligault H."/>
            <person name="Chapman C."/>
            <person name="Bruce D."/>
            <person name="Karavis M."/>
            <person name="Krepps M."/>
            <person name="McGregor P.A."/>
            <person name="Hong C."/>
            <person name="Park K.H."/>
            <person name="Akmal A."/>
            <person name="Feldman A."/>
            <person name="Lin J.S."/>
            <person name="Chang W.E."/>
            <person name="Higgs B.W."/>
            <person name="Demirev P."/>
            <person name="Lindquist J."/>
            <person name="Liem A."/>
            <person name="Fochler E."/>
            <person name="Read T.D."/>
            <person name="Tapia R."/>
            <person name="Johnson S."/>
            <person name="Bishop-Lilly K.A."/>
            <person name="Detter C."/>
            <person name="Han C."/>
            <person name="Sozhamannan S."/>
            <person name="Rosenzweig C.N."/>
            <person name="Skowronski E.W."/>
        </authorList>
    </citation>
    <scope>NUCLEOTIDE SEQUENCE [LARGE SCALE GENOMIC DNA]</scope>
    <source>
        <strain evidence="6 7">MLST1</strain>
    </source>
</reference>
<comment type="cofactor">
    <cofactor evidence="1">
        <name>Mg(2+)</name>
        <dbReference type="ChEBI" id="CHEBI:18420"/>
    </cofactor>
</comment>
<gene>
    <name evidence="6" type="ORF">CWE09_12500</name>
</gene>
<dbReference type="Gene3D" id="3.30.70.270">
    <property type="match status" value="1"/>
</dbReference>
<keyword evidence="3" id="KW-0812">Transmembrane</keyword>
<dbReference type="RefSeq" id="WP_126804382.1">
    <property type="nucleotide sequence ID" value="NZ_PIPL01000003.1"/>
</dbReference>
<dbReference type="GO" id="GO:0052621">
    <property type="term" value="F:diguanylate cyclase activity"/>
    <property type="evidence" value="ECO:0007669"/>
    <property type="project" value="UniProtKB-EC"/>
</dbReference>
<dbReference type="InterPro" id="IPR043128">
    <property type="entry name" value="Rev_trsase/Diguanyl_cyclase"/>
</dbReference>
<evidence type="ECO:0000259" key="4">
    <source>
        <dbReference type="PROSITE" id="PS50885"/>
    </source>
</evidence>
<dbReference type="SMART" id="SM00304">
    <property type="entry name" value="HAMP"/>
    <property type="match status" value="1"/>
</dbReference>
<dbReference type="SUPFAM" id="SSF55073">
    <property type="entry name" value="Nucleotide cyclase"/>
    <property type="match status" value="1"/>
</dbReference>
<dbReference type="GO" id="GO:1902201">
    <property type="term" value="P:negative regulation of bacterial-type flagellum-dependent cell motility"/>
    <property type="evidence" value="ECO:0007669"/>
    <property type="project" value="TreeGrafter"/>
</dbReference>
<dbReference type="GO" id="GO:0043709">
    <property type="term" value="P:cell adhesion involved in single-species biofilm formation"/>
    <property type="evidence" value="ECO:0007669"/>
    <property type="project" value="TreeGrafter"/>
</dbReference>
<dbReference type="InterPro" id="IPR029787">
    <property type="entry name" value="Nucleotide_cyclase"/>
</dbReference>
<dbReference type="CDD" id="cd01949">
    <property type="entry name" value="GGDEF"/>
    <property type="match status" value="1"/>
</dbReference>
<dbReference type="CDD" id="cd06225">
    <property type="entry name" value="HAMP"/>
    <property type="match status" value="1"/>
</dbReference>
<feature type="transmembrane region" description="Helical" evidence="3">
    <location>
        <begin position="387"/>
        <end position="408"/>
    </location>
</feature>